<name>G8QT25_SPHPG</name>
<keyword evidence="1" id="KW-0812">Transmembrane</keyword>
<dbReference type="RefSeq" id="WP_014268779.1">
    <property type="nucleotide sequence ID" value="NC_016633.1"/>
</dbReference>
<dbReference type="KEGG" id="sgp:SpiGrapes_0066"/>
<dbReference type="Proteomes" id="UP000005632">
    <property type="component" value="Chromosome"/>
</dbReference>
<proteinExistence type="predicted"/>
<reference evidence="2 3" key="1">
    <citation type="submission" date="2011-11" db="EMBL/GenBank/DDBJ databases">
        <title>Complete sequence of Spirochaeta sp. grapes.</title>
        <authorList>
            <consortium name="US DOE Joint Genome Institute"/>
            <person name="Lucas S."/>
            <person name="Han J."/>
            <person name="Lapidus A."/>
            <person name="Cheng J.-F."/>
            <person name="Goodwin L."/>
            <person name="Pitluck S."/>
            <person name="Peters L."/>
            <person name="Ovchinnikova G."/>
            <person name="Munk A.C."/>
            <person name="Detter J.C."/>
            <person name="Han C."/>
            <person name="Tapia R."/>
            <person name="Land M."/>
            <person name="Hauser L."/>
            <person name="Kyrpides N."/>
            <person name="Ivanova N."/>
            <person name="Pagani I."/>
            <person name="Ritalahtilisa K."/>
            <person name="Loeffler F."/>
            <person name="Woyke T."/>
        </authorList>
    </citation>
    <scope>NUCLEOTIDE SEQUENCE [LARGE SCALE GENOMIC DNA]</scope>
    <source>
        <strain evidence="3">ATCC BAA-1885 / DSM 22778 / Grapes</strain>
    </source>
</reference>
<gene>
    <name evidence="2" type="ordered locus">SpiGrapes_0066</name>
</gene>
<evidence type="ECO:0000313" key="3">
    <source>
        <dbReference type="Proteomes" id="UP000005632"/>
    </source>
</evidence>
<evidence type="ECO:0000256" key="1">
    <source>
        <dbReference type="SAM" id="Phobius"/>
    </source>
</evidence>
<dbReference type="OrthoDB" id="165386at2"/>
<evidence type="ECO:0008006" key="4">
    <source>
        <dbReference type="Google" id="ProtNLM"/>
    </source>
</evidence>
<dbReference type="HOGENOM" id="CLU_162674_0_0_12"/>
<evidence type="ECO:0000313" key="2">
    <source>
        <dbReference type="EMBL" id="AEV27930.1"/>
    </source>
</evidence>
<feature type="transmembrane region" description="Helical" evidence="1">
    <location>
        <begin position="73"/>
        <end position="94"/>
    </location>
</feature>
<sequence length="104" mass="11601">MFQSKQKKAVAIVVLVILVSLLFTACLPGTLFPSSRKPAGFFMGIWHGWIAPISLIVSIFKPGVRIYESFNTGWWYDFGYYMAIISGFGGLSLARRKSSGRKCD</sequence>
<protein>
    <recommendedName>
        <fullName evidence="4">Lipoprotein</fullName>
    </recommendedName>
</protein>
<organism evidence="2 3">
    <name type="scientific">Sphaerochaeta pleomorpha (strain ATCC BAA-1885 / DSM 22778 / Grapes)</name>
    <dbReference type="NCBI Taxonomy" id="158190"/>
    <lineage>
        <taxon>Bacteria</taxon>
        <taxon>Pseudomonadati</taxon>
        <taxon>Spirochaetota</taxon>
        <taxon>Spirochaetia</taxon>
        <taxon>Spirochaetales</taxon>
        <taxon>Sphaerochaetaceae</taxon>
        <taxon>Sphaerochaeta</taxon>
    </lineage>
</organism>
<feature type="transmembrane region" description="Helical" evidence="1">
    <location>
        <begin position="12"/>
        <end position="32"/>
    </location>
</feature>
<accession>G8QT25</accession>
<dbReference type="STRING" id="158190.SpiGrapes_0066"/>
<dbReference type="EMBL" id="CP003155">
    <property type="protein sequence ID" value="AEV27930.1"/>
    <property type="molecule type" value="Genomic_DNA"/>
</dbReference>
<dbReference type="PROSITE" id="PS51257">
    <property type="entry name" value="PROKAR_LIPOPROTEIN"/>
    <property type="match status" value="1"/>
</dbReference>
<keyword evidence="1" id="KW-0472">Membrane</keyword>
<dbReference type="eggNOG" id="ENOG5032UBD">
    <property type="taxonomic scope" value="Bacteria"/>
</dbReference>
<keyword evidence="1" id="KW-1133">Transmembrane helix</keyword>
<keyword evidence="3" id="KW-1185">Reference proteome</keyword>
<feature type="transmembrane region" description="Helical" evidence="1">
    <location>
        <begin position="39"/>
        <end position="61"/>
    </location>
</feature>
<dbReference type="AlphaFoldDB" id="G8QT25"/>